<sequence>MKKWLAIFSLAACLTMSSAVPAFANTTTTYNTPGNELRNGVNEGINTTNRALGTDLNYVGTGNNVRTNNYRATATDNRGFDWGWLGLLGLFGLAGMRSRSRDRDHA</sequence>
<evidence type="ECO:0000256" key="1">
    <source>
        <dbReference type="SAM" id="Phobius"/>
    </source>
</evidence>
<dbReference type="OrthoDB" id="2666397at2"/>
<dbReference type="Proteomes" id="UP000246635">
    <property type="component" value="Unassembled WGS sequence"/>
</dbReference>
<reference evidence="3 4" key="1">
    <citation type="submission" date="2018-05" db="EMBL/GenBank/DDBJ databases">
        <title>Genomic Encyclopedia of Type Strains, Phase III (KMG-III): the genomes of soil and plant-associated and newly described type strains.</title>
        <authorList>
            <person name="Whitman W."/>
        </authorList>
    </citation>
    <scope>NUCLEOTIDE SEQUENCE [LARGE SCALE GENOMIC DNA]</scope>
    <source>
        <strain evidence="3 4">CECT 5696</strain>
    </source>
</reference>
<proteinExistence type="predicted"/>
<protein>
    <submittedName>
        <fullName evidence="3">MYXO-CTERM domain-containing protein</fullName>
    </submittedName>
</protein>
<dbReference type="NCBIfam" id="NF041742">
    <property type="entry name" value="WGxxGxxG_fam"/>
    <property type="match status" value="1"/>
</dbReference>
<comment type="caution">
    <text evidence="3">The sequence shown here is derived from an EMBL/GenBank/DDBJ whole genome shotgun (WGS) entry which is preliminary data.</text>
</comment>
<dbReference type="AlphaFoldDB" id="A0A2V2YYU5"/>
<dbReference type="NCBIfam" id="NF038039">
    <property type="entry name" value="WGxxGxxG-CTERM"/>
    <property type="match status" value="1"/>
</dbReference>
<accession>A0A2V2YYU5</accession>
<feature type="signal peptide" evidence="2">
    <location>
        <begin position="1"/>
        <end position="24"/>
    </location>
</feature>
<dbReference type="RefSeq" id="WP_110042566.1">
    <property type="nucleotide sequence ID" value="NZ_CP054612.1"/>
</dbReference>
<keyword evidence="4" id="KW-1185">Reference proteome</keyword>
<evidence type="ECO:0000313" key="4">
    <source>
        <dbReference type="Proteomes" id="UP000246635"/>
    </source>
</evidence>
<keyword evidence="1" id="KW-0812">Transmembrane</keyword>
<evidence type="ECO:0000256" key="2">
    <source>
        <dbReference type="SAM" id="SignalP"/>
    </source>
</evidence>
<name>A0A2V2YYU5_9BACL</name>
<evidence type="ECO:0000313" key="3">
    <source>
        <dbReference type="EMBL" id="PWW07310.1"/>
    </source>
</evidence>
<keyword evidence="2" id="KW-0732">Signal</keyword>
<dbReference type="EMBL" id="QGTQ01000002">
    <property type="protein sequence ID" value="PWW07310.1"/>
    <property type="molecule type" value="Genomic_DNA"/>
</dbReference>
<feature type="transmembrane region" description="Helical" evidence="1">
    <location>
        <begin position="79"/>
        <end position="96"/>
    </location>
</feature>
<feature type="chain" id="PRO_5015913109" evidence="2">
    <location>
        <begin position="25"/>
        <end position="106"/>
    </location>
</feature>
<keyword evidence="1" id="KW-0472">Membrane</keyword>
<keyword evidence="1" id="KW-1133">Transmembrane helix</keyword>
<gene>
    <name evidence="3" type="ORF">DFQ01_102202</name>
</gene>
<organism evidence="3 4">
    <name type="scientific">Paenibacillus cellulosilyticus</name>
    <dbReference type="NCBI Taxonomy" id="375489"/>
    <lineage>
        <taxon>Bacteria</taxon>
        <taxon>Bacillati</taxon>
        <taxon>Bacillota</taxon>
        <taxon>Bacilli</taxon>
        <taxon>Bacillales</taxon>
        <taxon>Paenibacillaceae</taxon>
        <taxon>Paenibacillus</taxon>
    </lineage>
</organism>